<dbReference type="InterPro" id="IPR006603">
    <property type="entry name" value="PQ-loop_rpt"/>
</dbReference>
<protein>
    <recommendedName>
        <fullName evidence="11">Solute carrier family 66 member 3</fullName>
    </recommendedName>
</protein>
<feature type="transmembrane region" description="Helical" evidence="8">
    <location>
        <begin position="260"/>
        <end position="279"/>
    </location>
</feature>
<keyword evidence="3 8" id="KW-0812">Transmembrane</keyword>
<dbReference type="AlphaFoldDB" id="A0AAZ3R036"/>
<keyword evidence="4" id="KW-0677">Repeat</keyword>
<evidence type="ECO:0000256" key="8">
    <source>
        <dbReference type="SAM" id="Phobius"/>
    </source>
</evidence>
<evidence type="ECO:0000256" key="5">
    <source>
        <dbReference type="ARBA" id="ARBA00022989"/>
    </source>
</evidence>
<evidence type="ECO:0000313" key="10">
    <source>
        <dbReference type="Proteomes" id="UP000694402"/>
    </source>
</evidence>
<keyword evidence="2" id="KW-0813">Transport</keyword>
<evidence type="ECO:0000256" key="4">
    <source>
        <dbReference type="ARBA" id="ARBA00022737"/>
    </source>
</evidence>
<feature type="transmembrane region" description="Helical" evidence="8">
    <location>
        <begin position="228"/>
        <end position="248"/>
    </location>
</feature>
<evidence type="ECO:0000256" key="1">
    <source>
        <dbReference type="ARBA" id="ARBA00004141"/>
    </source>
</evidence>
<keyword evidence="6 8" id="KW-0472">Membrane</keyword>
<evidence type="ECO:0008006" key="11">
    <source>
        <dbReference type="Google" id="ProtNLM"/>
    </source>
</evidence>
<dbReference type="Pfam" id="PF04193">
    <property type="entry name" value="PQ-loop"/>
    <property type="match status" value="1"/>
</dbReference>
<reference evidence="9" key="2">
    <citation type="submission" date="2025-08" db="UniProtKB">
        <authorList>
            <consortium name="Ensembl"/>
        </authorList>
    </citation>
    <scope>IDENTIFICATION</scope>
</reference>
<dbReference type="GO" id="GO:0009312">
    <property type="term" value="P:oligosaccharide biosynthetic process"/>
    <property type="evidence" value="ECO:0007669"/>
    <property type="project" value="TreeGrafter"/>
</dbReference>
<dbReference type="SMART" id="SM00679">
    <property type="entry name" value="CTNS"/>
    <property type="match status" value="2"/>
</dbReference>
<dbReference type="Gene3D" id="1.20.1280.290">
    <property type="match status" value="1"/>
</dbReference>
<feature type="transmembrane region" description="Helical" evidence="8">
    <location>
        <begin position="173"/>
        <end position="192"/>
    </location>
</feature>
<evidence type="ECO:0000256" key="2">
    <source>
        <dbReference type="ARBA" id="ARBA00022448"/>
    </source>
</evidence>
<comment type="subcellular location">
    <subcellularLocation>
        <location evidence="1">Membrane</location>
        <topology evidence="1">Multi-pass membrane protein</topology>
    </subcellularLocation>
</comment>
<accession>A0AAZ3R036</accession>
<dbReference type="GeneTree" id="ENSGT00940000153916"/>
<proteinExistence type="inferred from homology"/>
<reference evidence="9" key="3">
    <citation type="submission" date="2025-09" db="UniProtKB">
        <authorList>
            <consortium name="Ensembl"/>
        </authorList>
    </citation>
    <scope>IDENTIFICATION</scope>
</reference>
<dbReference type="PANTHER" id="PTHR12226">
    <property type="entry name" value="MANNOSE-P-DOLICHOL UTILIZATION DEFECT 1 LEC35 -RELATED"/>
    <property type="match status" value="1"/>
</dbReference>
<evidence type="ECO:0000256" key="3">
    <source>
        <dbReference type="ARBA" id="ARBA00022692"/>
    </source>
</evidence>
<organism evidence="9 10">
    <name type="scientific">Oncorhynchus tshawytscha</name>
    <name type="common">Chinook salmon</name>
    <name type="synonym">Salmo tshawytscha</name>
    <dbReference type="NCBI Taxonomy" id="74940"/>
    <lineage>
        <taxon>Eukaryota</taxon>
        <taxon>Metazoa</taxon>
        <taxon>Chordata</taxon>
        <taxon>Craniata</taxon>
        <taxon>Vertebrata</taxon>
        <taxon>Euteleostomi</taxon>
        <taxon>Actinopterygii</taxon>
        <taxon>Neopterygii</taxon>
        <taxon>Teleostei</taxon>
        <taxon>Protacanthopterygii</taxon>
        <taxon>Salmoniformes</taxon>
        <taxon>Salmonidae</taxon>
        <taxon>Salmoninae</taxon>
        <taxon>Oncorhynchus</taxon>
    </lineage>
</organism>
<dbReference type="InterPro" id="IPR016817">
    <property type="entry name" value="MannP-dilichol_defect-1"/>
</dbReference>
<evidence type="ECO:0000256" key="7">
    <source>
        <dbReference type="ARBA" id="ARBA00038475"/>
    </source>
</evidence>
<evidence type="ECO:0000256" key="6">
    <source>
        <dbReference type="ARBA" id="ARBA00023136"/>
    </source>
</evidence>
<reference evidence="10" key="1">
    <citation type="journal article" date="2018" name="PLoS ONE">
        <title>Chinook salmon (Oncorhynchus tshawytscha) genome and transcriptome.</title>
        <authorList>
            <person name="Christensen K.A."/>
            <person name="Leong J.S."/>
            <person name="Sakhrani D."/>
            <person name="Biagi C.A."/>
            <person name="Minkley D.R."/>
            <person name="Withler R.E."/>
            <person name="Rondeau E.B."/>
            <person name="Koop B.F."/>
            <person name="Devlin R.H."/>
        </authorList>
    </citation>
    <scope>NUCLEOTIDE SEQUENCE [LARGE SCALE GENOMIC DNA]</scope>
</reference>
<feature type="transmembrane region" description="Helical" evidence="8">
    <location>
        <begin position="65"/>
        <end position="86"/>
    </location>
</feature>
<gene>
    <name evidence="9" type="primary">LOC112231324</name>
</gene>
<dbReference type="Ensembl" id="ENSOTST00005137422.1">
    <property type="protein sequence ID" value="ENSOTSP00005133499.1"/>
    <property type="gene ID" value="ENSOTSG00005074957.1"/>
</dbReference>
<keyword evidence="10" id="KW-1185">Reference proteome</keyword>
<keyword evidence="5 8" id="KW-1133">Transmembrane helix</keyword>
<evidence type="ECO:0000313" key="9">
    <source>
        <dbReference type="Ensembl" id="ENSOTSP00005133499.1"/>
    </source>
</evidence>
<dbReference type="GO" id="GO:0016020">
    <property type="term" value="C:membrane"/>
    <property type="evidence" value="ECO:0007669"/>
    <property type="project" value="UniProtKB-SubCell"/>
</dbReference>
<feature type="transmembrane region" description="Helical" evidence="8">
    <location>
        <begin position="21"/>
        <end position="45"/>
    </location>
</feature>
<comment type="similarity">
    <text evidence="7">Belongs to the MPDU1 (TC 2.A.43.3) family.</text>
</comment>
<sequence>MQGLIIGKPLLCRGSISTYRFLSVAMPFLLFPLSHMPFPLLHLSVCQTAQLPQLWKVLRARSASGISWWSVLLQVYAITGPVVYCITNNFPLEYDQFRFFITHSFLTKVIYTNPAKQCDADERKPVNWTKPVIDNICVSVYLHRAWSERLFMFMQGLAMGFLIQHYSGNTLKGIVFLLAYGGVMLLLTSPLVPEHVIPAMQASSMLAVVASRVIQAGTNYYHGNTGQLSALSVFLVFTGSLALIFTSLQETGDWSSVSTVTHVVAACLSCLLLTQVVCYRNSRTKDKTE</sequence>
<name>A0AAZ3R036_ONCTS</name>
<dbReference type="Proteomes" id="UP000694402">
    <property type="component" value="Unassembled WGS sequence"/>
</dbReference>
<dbReference type="PANTHER" id="PTHR12226:SF2">
    <property type="entry name" value="MANNOSE-P-DOLICHOL UTILIZATION DEFECT 1 PROTEIN"/>
    <property type="match status" value="1"/>
</dbReference>